<organism evidence="3 4">
    <name type="scientific">Chromatium okenii</name>
    <dbReference type="NCBI Taxonomy" id="61644"/>
    <lineage>
        <taxon>Bacteria</taxon>
        <taxon>Pseudomonadati</taxon>
        <taxon>Pseudomonadota</taxon>
        <taxon>Gammaproteobacteria</taxon>
        <taxon>Chromatiales</taxon>
        <taxon>Chromatiaceae</taxon>
        <taxon>Chromatium</taxon>
    </lineage>
</organism>
<dbReference type="RefSeq" id="WP_105072822.1">
    <property type="nucleotide sequence ID" value="NZ_PPGH01000018.1"/>
</dbReference>
<accession>A0A2S7XUG6</accession>
<evidence type="ECO:0000313" key="4">
    <source>
        <dbReference type="Proteomes" id="UP000239936"/>
    </source>
</evidence>
<dbReference type="InterPro" id="IPR002491">
    <property type="entry name" value="ABC_transptr_periplasmic_BD"/>
</dbReference>
<dbReference type="Proteomes" id="UP000239936">
    <property type="component" value="Unassembled WGS sequence"/>
</dbReference>
<dbReference type="Gene3D" id="3.40.50.1980">
    <property type="entry name" value="Nitrogenase molybdenum iron protein domain"/>
    <property type="match status" value="2"/>
</dbReference>
<dbReference type="OrthoDB" id="6869405at2"/>
<dbReference type="GO" id="GO:0071281">
    <property type="term" value="P:cellular response to iron ion"/>
    <property type="evidence" value="ECO:0007669"/>
    <property type="project" value="TreeGrafter"/>
</dbReference>
<dbReference type="SUPFAM" id="SSF53807">
    <property type="entry name" value="Helical backbone' metal receptor"/>
    <property type="match status" value="1"/>
</dbReference>
<dbReference type="InterPro" id="IPR050902">
    <property type="entry name" value="ABC_Transporter_SBP"/>
</dbReference>
<sequence length="293" mass="31680">MQQIGVFISLLLLTLSTLADSLPTVASTNLCADLLLLQIADPAQIISVSRASHNPQLSPLAATAARYPTNRGSVEEMLALKPNIALVYSGWTGRRHAELLANQGIEVIALPYPKHWDDALNAARQLAARLGRGAETEAKIAAIAQRMEALAIAARPAYNVLYLRPNGGTAGAKTYVDDVLQRLHLRNAAARRSGWSRFPLEQLVQTPPDVLLLGYFEQNQSLTAAAYGRHPLFQTLLARLPTLRVPGNAWGCGGLELVDAAEQIAAQIDRLAPIETDNSPPSPYHAPLLFTHN</sequence>
<proteinExistence type="predicted"/>
<protein>
    <submittedName>
        <fullName evidence="3">ABC transporter substrate-binding protein</fullName>
    </submittedName>
</protein>
<gene>
    <name evidence="3" type="ORF">CXB77_03645</name>
</gene>
<evidence type="ECO:0000256" key="1">
    <source>
        <dbReference type="SAM" id="SignalP"/>
    </source>
</evidence>
<dbReference type="Pfam" id="PF01497">
    <property type="entry name" value="Peripla_BP_2"/>
    <property type="match status" value="1"/>
</dbReference>
<reference evidence="3 4" key="1">
    <citation type="submission" date="2018-01" db="EMBL/GenBank/DDBJ databases">
        <title>The complete genome sequence of Chromatium okenii LaCa, a purple sulfur bacterium with a turbulent life.</title>
        <authorList>
            <person name="Luedin S.M."/>
            <person name="Liechti N."/>
            <person name="Storelli N."/>
            <person name="Danza F."/>
            <person name="Wittwer M."/>
            <person name="Pothier J.F."/>
            <person name="Tonolla M.A."/>
        </authorList>
    </citation>
    <scope>NUCLEOTIDE SEQUENCE [LARGE SCALE GENOMIC DNA]</scope>
    <source>
        <strain evidence="3 4">LaCa</strain>
    </source>
</reference>
<dbReference type="EMBL" id="PPGH01000018">
    <property type="protein sequence ID" value="PQJ97081.1"/>
    <property type="molecule type" value="Genomic_DNA"/>
</dbReference>
<keyword evidence="1" id="KW-0732">Signal</keyword>
<keyword evidence="4" id="KW-1185">Reference proteome</keyword>
<dbReference type="AlphaFoldDB" id="A0A2S7XUG6"/>
<feature type="chain" id="PRO_5015609033" evidence="1">
    <location>
        <begin position="20"/>
        <end position="293"/>
    </location>
</feature>
<evidence type="ECO:0000313" key="3">
    <source>
        <dbReference type="EMBL" id="PQJ97081.1"/>
    </source>
</evidence>
<comment type="caution">
    <text evidence="3">The sequence shown here is derived from an EMBL/GenBank/DDBJ whole genome shotgun (WGS) entry which is preliminary data.</text>
</comment>
<dbReference type="PANTHER" id="PTHR30535">
    <property type="entry name" value="VITAMIN B12-BINDING PROTEIN"/>
    <property type="match status" value="1"/>
</dbReference>
<evidence type="ECO:0000259" key="2">
    <source>
        <dbReference type="PROSITE" id="PS50983"/>
    </source>
</evidence>
<dbReference type="PANTHER" id="PTHR30535:SF34">
    <property type="entry name" value="MOLYBDATE-BINDING PROTEIN MOLA"/>
    <property type="match status" value="1"/>
</dbReference>
<feature type="domain" description="Fe/B12 periplasmic-binding" evidence="2">
    <location>
        <begin position="24"/>
        <end position="272"/>
    </location>
</feature>
<feature type="signal peptide" evidence="1">
    <location>
        <begin position="1"/>
        <end position="19"/>
    </location>
</feature>
<name>A0A2S7XUG6_9GAMM</name>
<dbReference type="PROSITE" id="PS50983">
    <property type="entry name" value="FE_B12_PBP"/>
    <property type="match status" value="1"/>
</dbReference>